<dbReference type="Proteomes" id="UP001262817">
    <property type="component" value="Unassembled WGS sequence"/>
</dbReference>
<dbReference type="InterPro" id="IPR052537">
    <property type="entry name" value="Extradiol_RC_dioxygenase"/>
</dbReference>
<dbReference type="Gene3D" id="3.10.180.10">
    <property type="entry name" value="2,3-Dihydroxybiphenyl 1,2-Dioxygenase, domain 1"/>
    <property type="match status" value="3"/>
</dbReference>
<dbReference type="PANTHER" id="PTHR36110:SF4">
    <property type="entry name" value="RING-CLEAVING DIOXYGENASE MHQA-RELATED"/>
    <property type="match status" value="1"/>
</dbReference>
<dbReference type="SUPFAM" id="SSF54593">
    <property type="entry name" value="Glyoxalase/Bleomycin resistance protein/Dihydroxybiphenyl dioxygenase"/>
    <property type="match status" value="2"/>
</dbReference>
<evidence type="ECO:0000313" key="2">
    <source>
        <dbReference type="EMBL" id="MDT2584056.1"/>
    </source>
</evidence>
<protein>
    <submittedName>
        <fullName evidence="2">VOC family protein</fullName>
    </submittedName>
</protein>
<dbReference type="PANTHER" id="PTHR36110">
    <property type="entry name" value="RING-CLEAVING DIOXYGENASE MHQE-RELATED"/>
    <property type="match status" value="1"/>
</dbReference>
<dbReference type="InterPro" id="IPR004360">
    <property type="entry name" value="Glyas_Fos-R_dOase_dom"/>
</dbReference>
<organism evidence="2 3">
    <name type="scientific">Lactococcus petauri</name>
    <dbReference type="NCBI Taxonomy" id="1940789"/>
    <lineage>
        <taxon>Bacteria</taxon>
        <taxon>Bacillati</taxon>
        <taxon>Bacillota</taxon>
        <taxon>Bacilli</taxon>
        <taxon>Lactobacillales</taxon>
        <taxon>Streptococcaceae</taxon>
        <taxon>Lactococcus</taxon>
    </lineage>
</organism>
<dbReference type="InterPro" id="IPR029068">
    <property type="entry name" value="Glyas_Bleomycin-R_OHBP_Dase"/>
</dbReference>
<comment type="caution">
    <text evidence="2">The sequence shown here is derived from an EMBL/GenBank/DDBJ whole genome shotgun (WGS) entry which is preliminary data.</text>
</comment>
<evidence type="ECO:0000313" key="3">
    <source>
        <dbReference type="Proteomes" id="UP001262817"/>
    </source>
</evidence>
<dbReference type="Pfam" id="PF00903">
    <property type="entry name" value="Glyoxalase"/>
    <property type="match status" value="1"/>
</dbReference>
<dbReference type="EMBL" id="JARPXR010000008">
    <property type="protein sequence ID" value="MDT2584056.1"/>
    <property type="molecule type" value="Genomic_DNA"/>
</dbReference>
<feature type="domain" description="VOC" evidence="1">
    <location>
        <begin position="117"/>
        <end position="247"/>
    </location>
</feature>
<dbReference type="Gene3D" id="3.30.1490.390">
    <property type="match status" value="1"/>
</dbReference>
<evidence type="ECO:0000259" key="1">
    <source>
        <dbReference type="PROSITE" id="PS51819"/>
    </source>
</evidence>
<dbReference type="InterPro" id="IPR037523">
    <property type="entry name" value="VOC_core"/>
</dbReference>
<accession>A0AAJ2MQE3</accession>
<reference evidence="2" key="1">
    <citation type="submission" date="2023-03" db="EMBL/GenBank/DDBJ databases">
        <authorList>
            <person name="Shen W."/>
            <person name="Cai J."/>
        </authorList>
    </citation>
    <scope>NUCLEOTIDE SEQUENCE</scope>
    <source>
        <strain evidence="2">P86-2</strain>
    </source>
</reference>
<name>A0AAJ2MQE3_9LACT</name>
<proteinExistence type="predicted"/>
<gene>
    <name evidence="2" type="ORF">P7D17_08055</name>
</gene>
<dbReference type="AlphaFoldDB" id="A0AAJ2MQE3"/>
<sequence length="361" mass="41786">MELHHISLLTADFEQNFDFYVNILGLRLVKNSINQGNIYMRHVYYGDFMGTPGTVVTFFPDQRFDVERQDGSDYLSGIQFKIPKDSTEYWAKRFKKFGLEYQHTDNTLQVLDFDKILLEFIEVEEQNQDAHINVLSDVPAAFQITGLWGSRLYSSNLEQTRLFFQEILGSEGGITLLPATSKEGKRVWGRGSIDHIAFAVPNSKALDNIWEKALSLGYERELYADRGYFRSVYLKEPGGVRIEFATLTPGFTLDESIQDLGSDLALPPRYEAKRQELLRYYKKQGVHFKKRKKKIMKIKVQHLNGRQESKEFANVEEFVLLQNREIPALEDSAKVLELEIDGQNREFEGNIAALYFELSKY</sequence>
<dbReference type="PROSITE" id="PS51819">
    <property type="entry name" value="VOC"/>
    <property type="match status" value="1"/>
</dbReference>